<proteinExistence type="predicted"/>
<dbReference type="Proteomes" id="UP000759537">
    <property type="component" value="Unassembled WGS sequence"/>
</dbReference>
<evidence type="ECO:0000313" key="2">
    <source>
        <dbReference type="EMBL" id="KAF8473084.1"/>
    </source>
</evidence>
<dbReference type="EMBL" id="WHVB01000019">
    <property type="protein sequence ID" value="KAF8473084.1"/>
    <property type="molecule type" value="Genomic_DNA"/>
</dbReference>
<evidence type="ECO:0000313" key="3">
    <source>
        <dbReference type="Proteomes" id="UP000759537"/>
    </source>
</evidence>
<reference evidence="2" key="1">
    <citation type="submission" date="2019-10" db="EMBL/GenBank/DDBJ databases">
        <authorList>
            <consortium name="DOE Joint Genome Institute"/>
            <person name="Kuo A."/>
            <person name="Miyauchi S."/>
            <person name="Kiss E."/>
            <person name="Drula E."/>
            <person name="Kohler A."/>
            <person name="Sanchez-Garcia M."/>
            <person name="Andreopoulos B."/>
            <person name="Barry K.W."/>
            <person name="Bonito G."/>
            <person name="Buee M."/>
            <person name="Carver A."/>
            <person name="Chen C."/>
            <person name="Cichocki N."/>
            <person name="Clum A."/>
            <person name="Culley D."/>
            <person name="Crous P.W."/>
            <person name="Fauchery L."/>
            <person name="Girlanda M."/>
            <person name="Hayes R."/>
            <person name="Keri Z."/>
            <person name="LaButti K."/>
            <person name="Lipzen A."/>
            <person name="Lombard V."/>
            <person name="Magnuson J."/>
            <person name="Maillard F."/>
            <person name="Morin E."/>
            <person name="Murat C."/>
            <person name="Nolan M."/>
            <person name="Ohm R."/>
            <person name="Pangilinan J."/>
            <person name="Pereira M."/>
            <person name="Perotto S."/>
            <person name="Peter M."/>
            <person name="Riley R."/>
            <person name="Sitrit Y."/>
            <person name="Stielow B."/>
            <person name="Szollosi G."/>
            <person name="Zifcakova L."/>
            <person name="Stursova M."/>
            <person name="Spatafora J.W."/>
            <person name="Tedersoo L."/>
            <person name="Vaario L.-M."/>
            <person name="Yamada A."/>
            <person name="Yan M."/>
            <person name="Wang P."/>
            <person name="Xu J."/>
            <person name="Bruns T."/>
            <person name="Baldrian P."/>
            <person name="Vilgalys R."/>
            <person name="Henrissat B."/>
            <person name="Grigoriev I.V."/>
            <person name="Hibbett D."/>
            <person name="Nagy L.G."/>
            <person name="Martin F.M."/>
        </authorList>
    </citation>
    <scope>NUCLEOTIDE SEQUENCE</scope>
    <source>
        <strain evidence="2">Prilba</strain>
    </source>
</reference>
<sequence length="111" mass="12423">MHCTVCGCKVRAAISLLYYATPCQAAAKTPARGGRACTDHEMMDRLQVPPRATCAHNWQSRVRNVAHCSFFRKRRHHLHPPSTPRSTMAVASHPPHHSQRTNCPNQEQTAS</sequence>
<organism evidence="2 3">
    <name type="scientific">Russula ochroleuca</name>
    <dbReference type="NCBI Taxonomy" id="152965"/>
    <lineage>
        <taxon>Eukaryota</taxon>
        <taxon>Fungi</taxon>
        <taxon>Dikarya</taxon>
        <taxon>Basidiomycota</taxon>
        <taxon>Agaricomycotina</taxon>
        <taxon>Agaricomycetes</taxon>
        <taxon>Russulales</taxon>
        <taxon>Russulaceae</taxon>
        <taxon>Russula</taxon>
    </lineage>
</organism>
<protein>
    <submittedName>
        <fullName evidence="2">Uncharacterized protein</fullName>
    </submittedName>
</protein>
<keyword evidence="3" id="KW-1185">Reference proteome</keyword>
<feature type="compositionally biased region" description="Polar residues" evidence="1">
    <location>
        <begin position="100"/>
        <end position="111"/>
    </location>
</feature>
<reference evidence="2" key="2">
    <citation type="journal article" date="2020" name="Nat. Commun.">
        <title>Large-scale genome sequencing of mycorrhizal fungi provides insights into the early evolution of symbiotic traits.</title>
        <authorList>
            <person name="Miyauchi S."/>
            <person name="Kiss E."/>
            <person name="Kuo A."/>
            <person name="Drula E."/>
            <person name="Kohler A."/>
            <person name="Sanchez-Garcia M."/>
            <person name="Morin E."/>
            <person name="Andreopoulos B."/>
            <person name="Barry K.W."/>
            <person name="Bonito G."/>
            <person name="Buee M."/>
            <person name="Carver A."/>
            <person name="Chen C."/>
            <person name="Cichocki N."/>
            <person name="Clum A."/>
            <person name="Culley D."/>
            <person name="Crous P.W."/>
            <person name="Fauchery L."/>
            <person name="Girlanda M."/>
            <person name="Hayes R.D."/>
            <person name="Keri Z."/>
            <person name="LaButti K."/>
            <person name="Lipzen A."/>
            <person name="Lombard V."/>
            <person name="Magnuson J."/>
            <person name="Maillard F."/>
            <person name="Murat C."/>
            <person name="Nolan M."/>
            <person name="Ohm R.A."/>
            <person name="Pangilinan J."/>
            <person name="Pereira M.F."/>
            <person name="Perotto S."/>
            <person name="Peter M."/>
            <person name="Pfister S."/>
            <person name="Riley R."/>
            <person name="Sitrit Y."/>
            <person name="Stielow J.B."/>
            <person name="Szollosi G."/>
            <person name="Zifcakova L."/>
            <person name="Stursova M."/>
            <person name="Spatafora J.W."/>
            <person name="Tedersoo L."/>
            <person name="Vaario L.M."/>
            <person name="Yamada A."/>
            <person name="Yan M."/>
            <person name="Wang P."/>
            <person name="Xu J."/>
            <person name="Bruns T."/>
            <person name="Baldrian P."/>
            <person name="Vilgalys R."/>
            <person name="Dunand C."/>
            <person name="Henrissat B."/>
            <person name="Grigoriev I.V."/>
            <person name="Hibbett D."/>
            <person name="Nagy L.G."/>
            <person name="Martin F.M."/>
        </authorList>
    </citation>
    <scope>NUCLEOTIDE SEQUENCE</scope>
    <source>
        <strain evidence="2">Prilba</strain>
    </source>
</reference>
<evidence type="ECO:0000256" key="1">
    <source>
        <dbReference type="SAM" id="MobiDB-lite"/>
    </source>
</evidence>
<name>A0A9P5MR32_9AGAM</name>
<accession>A0A9P5MR32</accession>
<comment type="caution">
    <text evidence="2">The sequence shown here is derived from an EMBL/GenBank/DDBJ whole genome shotgun (WGS) entry which is preliminary data.</text>
</comment>
<dbReference type="AlphaFoldDB" id="A0A9P5MR32"/>
<feature type="region of interest" description="Disordered" evidence="1">
    <location>
        <begin position="76"/>
        <end position="111"/>
    </location>
</feature>
<gene>
    <name evidence="2" type="ORF">DFH94DRAFT_765912</name>
</gene>